<organism evidence="4 5">
    <name type="scientific">Methanothermobacter tenebrarum</name>
    <dbReference type="NCBI Taxonomy" id="680118"/>
    <lineage>
        <taxon>Archaea</taxon>
        <taxon>Methanobacteriati</taxon>
        <taxon>Methanobacteriota</taxon>
        <taxon>Methanomada group</taxon>
        <taxon>Methanobacteria</taxon>
        <taxon>Methanobacteriales</taxon>
        <taxon>Methanobacteriaceae</taxon>
        <taxon>Methanothermobacter</taxon>
    </lineage>
</organism>
<evidence type="ECO:0000313" key="4">
    <source>
        <dbReference type="EMBL" id="BDH79051.1"/>
    </source>
</evidence>
<dbReference type="InterPro" id="IPR051257">
    <property type="entry name" value="Diverse_CBS-Domain"/>
</dbReference>
<dbReference type="RefSeq" id="WP_248564896.1">
    <property type="nucleotide sequence ID" value="NZ_AP025698.1"/>
</dbReference>
<dbReference type="PANTHER" id="PTHR43080">
    <property type="entry name" value="CBS DOMAIN-CONTAINING PROTEIN CBSX3, MITOCHONDRIAL"/>
    <property type="match status" value="1"/>
</dbReference>
<reference evidence="4 5" key="1">
    <citation type="submission" date="2022-04" db="EMBL/GenBank/DDBJ databases">
        <title>Complete genome of Methanothermobacter tenebrarum strain RMAS.</title>
        <authorList>
            <person name="Nakamura K."/>
            <person name="Oshima K."/>
            <person name="Hattori M."/>
            <person name="Kamagata Y."/>
            <person name="Takamizawa K."/>
        </authorList>
    </citation>
    <scope>NUCLEOTIDE SEQUENCE [LARGE SCALE GENOMIC DNA]</scope>
    <source>
        <strain evidence="4 5">RMAS</strain>
    </source>
</reference>
<sequence length="281" mass="31805">MLAKDIMSKEIYYVKVPGNRTQALEIMRKKNVSGLPVVKEGSDKLVGVITRSDIIENPDEEQIALIMTRDPIVASPEDPVSLVASKMVENNIRRIPIVENDKLVGIITAYDIVSRALTEMDIDSPVEDYMILNIPTTWDRTPLNIAFEIMRYFKLKVLLTINNEARLSGILTETDFLNESEVVSERTVHNTSVGTEGDRWTWDSKNVLYVIKNQLRFSDKEVRDVATTEIVTVTKTTSVSNCAKKMRKYKIEQIPVIDFEGELVGLLRAQDLIKALVDSDE</sequence>
<evidence type="ECO:0000313" key="5">
    <source>
        <dbReference type="Proteomes" id="UP000831817"/>
    </source>
</evidence>
<feature type="domain" description="CBS" evidence="3">
    <location>
        <begin position="226"/>
        <end position="281"/>
    </location>
</feature>
<dbReference type="SMART" id="SM00116">
    <property type="entry name" value="CBS"/>
    <property type="match status" value="4"/>
</dbReference>
<feature type="domain" description="CBS" evidence="3">
    <location>
        <begin position="67"/>
        <end position="122"/>
    </location>
</feature>
<feature type="domain" description="CBS" evidence="3">
    <location>
        <begin position="7"/>
        <end position="65"/>
    </location>
</feature>
<name>A0ABM7YCJ0_9EURY</name>
<evidence type="ECO:0000256" key="2">
    <source>
        <dbReference type="PROSITE-ProRule" id="PRU00703"/>
    </source>
</evidence>
<dbReference type="EMBL" id="AP025698">
    <property type="protein sequence ID" value="BDH79051.1"/>
    <property type="molecule type" value="Genomic_DNA"/>
</dbReference>
<gene>
    <name evidence="4" type="ORF">MTTB_04300</name>
</gene>
<evidence type="ECO:0000256" key="1">
    <source>
        <dbReference type="ARBA" id="ARBA00023122"/>
    </source>
</evidence>
<protein>
    <submittedName>
        <fullName evidence="4">Inosine-5-monophosphate dehydrogenase</fullName>
    </submittedName>
</protein>
<keyword evidence="5" id="KW-1185">Reference proteome</keyword>
<proteinExistence type="predicted"/>
<evidence type="ECO:0000259" key="3">
    <source>
        <dbReference type="PROSITE" id="PS51371"/>
    </source>
</evidence>
<dbReference type="InterPro" id="IPR000644">
    <property type="entry name" value="CBS_dom"/>
</dbReference>
<dbReference type="SUPFAM" id="SSF54631">
    <property type="entry name" value="CBS-domain pair"/>
    <property type="match status" value="2"/>
</dbReference>
<dbReference type="PANTHER" id="PTHR43080:SF29">
    <property type="entry name" value="OS02G0818000 PROTEIN"/>
    <property type="match status" value="1"/>
</dbReference>
<accession>A0ABM7YCJ0</accession>
<dbReference type="GeneID" id="71964942"/>
<dbReference type="Gene3D" id="3.10.580.10">
    <property type="entry name" value="CBS-domain"/>
    <property type="match status" value="2"/>
</dbReference>
<dbReference type="PROSITE" id="PS51371">
    <property type="entry name" value="CBS"/>
    <property type="match status" value="3"/>
</dbReference>
<dbReference type="Pfam" id="PF00571">
    <property type="entry name" value="CBS"/>
    <property type="match status" value="4"/>
</dbReference>
<dbReference type="InterPro" id="IPR046342">
    <property type="entry name" value="CBS_dom_sf"/>
</dbReference>
<keyword evidence="1 2" id="KW-0129">CBS domain</keyword>
<dbReference type="CDD" id="cd04638">
    <property type="entry name" value="CBS_pair_arch2_repeat1"/>
    <property type="match status" value="1"/>
</dbReference>
<dbReference type="Proteomes" id="UP000831817">
    <property type="component" value="Chromosome"/>
</dbReference>